<dbReference type="InterPro" id="IPR036779">
    <property type="entry name" value="LysM_dom_sf"/>
</dbReference>
<comment type="caution">
    <text evidence="3">The sequence shown here is derived from an EMBL/GenBank/DDBJ whole genome shotgun (WGS) entry which is preliminary data.</text>
</comment>
<keyword evidence="4" id="KW-1185">Reference proteome</keyword>
<evidence type="ECO:0000313" key="4">
    <source>
        <dbReference type="Proteomes" id="UP000612855"/>
    </source>
</evidence>
<dbReference type="PANTHER" id="PTHR21666:SF270">
    <property type="entry name" value="MUREIN HYDROLASE ACTIVATOR ENVC"/>
    <property type="match status" value="1"/>
</dbReference>
<dbReference type="InterPro" id="IPR016047">
    <property type="entry name" value="M23ase_b-sheet_dom"/>
</dbReference>
<feature type="region of interest" description="Disordered" evidence="1">
    <location>
        <begin position="237"/>
        <end position="300"/>
    </location>
</feature>
<dbReference type="PANTHER" id="PTHR21666">
    <property type="entry name" value="PEPTIDASE-RELATED"/>
    <property type="match status" value="1"/>
</dbReference>
<dbReference type="SMART" id="SM00257">
    <property type="entry name" value="LysM"/>
    <property type="match status" value="2"/>
</dbReference>
<dbReference type="AlphaFoldDB" id="A0A917A6E7"/>
<dbReference type="Pfam" id="PF01476">
    <property type="entry name" value="LysM"/>
    <property type="match status" value="2"/>
</dbReference>
<sequence length="414" mass="42735">MQDMAAKRGAGTGSGRASLVRGLLAGTAVLALAACENGMDLDLRGGLGGFSTTEAARTATLDRPQPDDRGVISYPNYQVAVARRGDTVSSVASRVGVAAPDLASYNGLRVDDGLRQGEVLALPQRVAEPSPATGASGVGPIVAPGAVDIGSMAGAAIDRAGDQRVEVTTLPPAANQLRGPEPVRHQVVRGETAYTVARLYGVSVKSLADWNGLDSNYTIREGQFLLIPVAEQAAAVAPATTTNPPGVGTPTPVPPSSGSPLPAEKTEPVKPAAAATAKAEEKPTVAPDLGKQQTAAPKTTAMDYPVKGRIIREYAKGRNDGIDIAADPGTAVRAAQGGTVAALTSNSDNVKVIVVRHENKLLTVYSNVDRIAVKEGQSVTRGQKLAEIRSGESPYVHFEVRKGLEATDPMGYLN</sequence>
<organism evidence="3 4">
    <name type="scientific">Primorskyibacter flagellatus</name>
    <dbReference type="NCBI Taxonomy" id="1387277"/>
    <lineage>
        <taxon>Bacteria</taxon>
        <taxon>Pseudomonadati</taxon>
        <taxon>Pseudomonadota</taxon>
        <taxon>Alphaproteobacteria</taxon>
        <taxon>Rhodobacterales</taxon>
        <taxon>Roseobacteraceae</taxon>
        <taxon>Primorskyibacter</taxon>
    </lineage>
</organism>
<accession>A0A917A6E7</accession>
<feature type="compositionally biased region" description="Low complexity" evidence="1">
    <location>
        <begin position="258"/>
        <end position="277"/>
    </location>
</feature>
<evidence type="ECO:0000259" key="2">
    <source>
        <dbReference type="PROSITE" id="PS51782"/>
    </source>
</evidence>
<dbReference type="Proteomes" id="UP000612855">
    <property type="component" value="Unassembled WGS sequence"/>
</dbReference>
<protein>
    <submittedName>
        <fullName evidence="3">Peptidase M23</fullName>
    </submittedName>
</protein>
<reference evidence="4" key="1">
    <citation type="journal article" date="2019" name="Int. J. Syst. Evol. Microbiol.">
        <title>The Global Catalogue of Microorganisms (GCM) 10K type strain sequencing project: providing services to taxonomists for standard genome sequencing and annotation.</title>
        <authorList>
            <consortium name="The Broad Institute Genomics Platform"/>
            <consortium name="The Broad Institute Genome Sequencing Center for Infectious Disease"/>
            <person name="Wu L."/>
            <person name="Ma J."/>
        </authorList>
    </citation>
    <scope>NUCLEOTIDE SEQUENCE [LARGE SCALE GENOMIC DNA]</scope>
    <source>
        <strain evidence="4">CGMCC 1.12664</strain>
    </source>
</reference>
<dbReference type="GO" id="GO:0004222">
    <property type="term" value="F:metalloendopeptidase activity"/>
    <property type="evidence" value="ECO:0007669"/>
    <property type="project" value="TreeGrafter"/>
</dbReference>
<gene>
    <name evidence="3" type="primary">lysM</name>
    <name evidence="3" type="ORF">GCM10011360_18850</name>
</gene>
<name>A0A917A6E7_9RHOB</name>
<dbReference type="SUPFAM" id="SSF54106">
    <property type="entry name" value="LysM domain"/>
    <property type="match status" value="1"/>
</dbReference>
<dbReference type="PROSITE" id="PS51782">
    <property type="entry name" value="LYSM"/>
    <property type="match status" value="1"/>
</dbReference>
<dbReference type="SUPFAM" id="SSF51261">
    <property type="entry name" value="Duplicated hybrid motif"/>
    <property type="match status" value="1"/>
</dbReference>
<dbReference type="CDD" id="cd00118">
    <property type="entry name" value="LysM"/>
    <property type="match status" value="2"/>
</dbReference>
<feature type="domain" description="LysM" evidence="2">
    <location>
        <begin position="183"/>
        <end position="227"/>
    </location>
</feature>
<evidence type="ECO:0000256" key="1">
    <source>
        <dbReference type="SAM" id="MobiDB-lite"/>
    </source>
</evidence>
<dbReference type="Gene3D" id="2.70.70.10">
    <property type="entry name" value="Glucose Permease (Domain IIA)"/>
    <property type="match status" value="1"/>
</dbReference>
<dbReference type="EMBL" id="BMFJ01000001">
    <property type="protein sequence ID" value="GGE31106.1"/>
    <property type="molecule type" value="Genomic_DNA"/>
</dbReference>
<dbReference type="Gene3D" id="3.10.350.10">
    <property type="entry name" value="LysM domain"/>
    <property type="match status" value="2"/>
</dbReference>
<dbReference type="Pfam" id="PF01551">
    <property type="entry name" value="Peptidase_M23"/>
    <property type="match status" value="1"/>
</dbReference>
<evidence type="ECO:0000313" key="3">
    <source>
        <dbReference type="EMBL" id="GGE31106.1"/>
    </source>
</evidence>
<proteinExistence type="predicted"/>
<dbReference type="InterPro" id="IPR050570">
    <property type="entry name" value="Cell_wall_metabolism_enzyme"/>
</dbReference>
<dbReference type="InterPro" id="IPR018392">
    <property type="entry name" value="LysM"/>
</dbReference>
<feature type="compositionally biased region" description="Low complexity" evidence="1">
    <location>
        <begin position="237"/>
        <end position="250"/>
    </location>
</feature>
<dbReference type="InterPro" id="IPR011055">
    <property type="entry name" value="Dup_hybrid_motif"/>
</dbReference>
<dbReference type="CDD" id="cd12797">
    <property type="entry name" value="M23_peptidase"/>
    <property type="match status" value="1"/>
</dbReference>
<dbReference type="PROSITE" id="PS51257">
    <property type="entry name" value="PROKAR_LIPOPROTEIN"/>
    <property type="match status" value="1"/>
</dbReference>